<dbReference type="AlphaFoldDB" id="A0A7M7JQV2"/>
<keyword evidence="12" id="KW-1185">Reference proteome</keyword>
<dbReference type="RefSeq" id="XP_022655494.1">
    <property type="nucleotide sequence ID" value="XM_022799759.1"/>
</dbReference>
<evidence type="ECO:0000256" key="9">
    <source>
        <dbReference type="ARBA" id="ARBA00023136"/>
    </source>
</evidence>
<keyword evidence="3 10" id="KW-0812">Transmembrane</keyword>
<comment type="subunit">
    <text evidence="10">Component of the cytochrome c oxidase (complex IV, CIV), a multisubunit enzyme composed of 14 subunits.</text>
</comment>
<dbReference type="Gene3D" id="1.10.442.10">
    <property type="entry name" value="Cytochrome c oxidase subunit IV"/>
    <property type="match status" value="1"/>
</dbReference>
<dbReference type="Proteomes" id="UP000594260">
    <property type="component" value="Unplaced"/>
</dbReference>
<dbReference type="SUPFAM" id="SSF81406">
    <property type="entry name" value="Mitochondrial cytochrome c oxidase subunit IV"/>
    <property type="match status" value="1"/>
</dbReference>
<organism evidence="11 12">
    <name type="scientific">Varroa destructor</name>
    <name type="common">Honeybee mite</name>
    <dbReference type="NCBI Taxonomy" id="109461"/>
    <lineage>
        <taxon>Eukaryota</taxon>
        <taxon>Metazoa</taxon>
        <taxon>Ecdysozoa</taxon>
        <taxon>Arthropoda</taxon>
        <taxon>Chelicerata</taxon>
        <taxon>Arachnida</taxon>
        <taxon>Acari</taxon>
        <taxon>Parasitiformes</taxon>
        <taxon>Mesostigmata</taxon>
        <taxon>Gamasina</taxon>
        <taxon>Dermanyssoidea</taxon>
        <taxon>Varroidae</taxon>
        <taxon>Varroa</taxon>
    </lineage>
</organism>
<dbReference type="CDD" id="cd00922">
    <property type="entry name" value="Cyt_c_Oxidase_IV"/>
    <property type="match status" value="1"/>
</dbReference>
<dbReference type="GO" id="GO:0016491">
    <property type="term" value="F:oxidoreductase activity"/>
    <property type="evidence" value="ECO:0007669"/>
    <property type="project" value="UniProtKB-KW"/>
</dbReference>
<sequence length="194" mass="22347">MILYISRIRTHSASGYFSSHIIANMISLRSNTASLATIVKRSYHNRALLGKRETVGPGFNNQLMYVDRADFPYPASRWGEPDAKIDALREKEKGDWKNLSIEEKKALYRYSYRQTFSEMNAPTGDWKIVVGGTMIAVGITFWIYAFLKKFVYSPMPKSCSEEAKLAQLERMVQLRANPIDGIGSKWDYENNRWK</sequence>
<dbReference type="FunFam" id="1.10.442.10:FF:000001">
    <property type="entry name" value="Cytochrome c oxidase subunit 4 isoform 1"/>
    <property type="match status" value="1"/>
</dbReference>
<reference evidence="11" key="1">
    <citation type="submission" date="2021-01" db="UniProtKB">
        <authorList>
            <consortium name="EnsemblMetazoa"/>
        </authorList>
    </citation>
    <scope>IDENTIFICATION</scope>
</reference>
<keyword evidence="7" id="KW-0560">Oxidoreductase</keyword>
<dbReference type="PRINTS" id="PR01873">
    <property type="entry name" value="CYTCOXIDASE4"/>
</dbReference>
<dbReference type="GeneID" id="111248048"/>
<evidence type="ECO:0000313" key="12">
    <source>
        <dbReference type="Proteomes" id="UP000594260"/>
    </source>
</evidence>
<dbReference type="Pfam" id="PF02936">
    <property type="entry name" value="COX4"/>
    <property type="match status" value="1"/>
</dbReference>
<evidence type="ECO:0000313" key="11">
    <source>
        <dbReference type="EnsemblMetazoa" id="XP_022655494"/>
    </source>
</evidence>
<dbReference type="UniPathway" id="UPA00705"/>
<evidence type="ECO:0000256" key="6">
    <source>
        <dbReference type="ARBA" id="ARBA00022989"/>
    </source>
</evidence>
<evidence type="ECO:0000256" key="2">
    <source>
        <dbReference type="ARBA" id="ARBA00008135"/>
    </source>
</evidence>
<keyword evidence="9 10" id="KW-0472">Membrane</keyword>
<protein>
    <recommendedName>
        <fullName evidence="10">Cytochrome c oxidase subunit 4</fullName>
    </recommendedName>
</protein>
<evidence type="ECO:0000256" key="3">
    <source>
        <dbReference type="ARBA" id="ARBA00022692"/>
    </source>
</evidence>
<evidence type="ECO:0000256" key="8">
    <source>
        <dbReference type="ARBA" id="ARBA00023128"/>
    </source>
</evidence>
<evidence type="ECO:0000256" key="1">
    <source>
        <dbReference type="ARBA" id="ARBA00004434"/>
    </source>
</evidence>
<dbReference type="OMA" id="HGVSSKW"/>
<dbReference type="InterPro" id="IPR004203">
    <property type="entry name" value="Cyt_c_oxidase_su4_fam"/>
</dbReference>
<comment type="function">
    <text evidence="10">Component of the cytochrome c oxidase, the last enzyme in the mitochondrial electron transport chain which drives oxidative phosphorylation.</text>
</comment>
<proteinExistence type="inferred from homology"/>
<dbReference type="PANTHER" id="PTHR10707">
    <property type="entry name" value="CYTOCHROME C OXIDASE SUBUNIT IV"/>
    <property type="match status" value="1"/>
</dbReference>
<feature type="transmembrane region" description="Helical" evidence="10">
    <location>
        <begin position="128"/>
        <end position="147"/>
    </location>
</feature>
<keyword evidence="6 10" id="KW-1133">Transmembrane helix</keyword>
<comment type="subcellular location">
    <subcellularLocation>
        <location evidence="1 10">Mitochondrion inner membrane</location>
        <topology evidence="1 10">Single-pass membrane protein</topology>
    </subcellularLocation>
</comment>
<comment type="similarity">
    <text evidence="2 10">Belongs to the cytochrome c oxidase IV family.</text>
</comment>
<dbReference type="GO" id="GO:0045277">
    <property type="term" value="C:respiratory chain complex IV"/>
    <property type="evidence" value="ECO:0007669"/>
    <property type="project" value="InterPro"/>
</dbReference>
<dbReference type="InterPro" id="IPR013288">
    <property type="entry name" value="Cyt_c_oxidase_su4"/>
</dbReference>
<dbReference type="PANTHER" id="PTHR10707:SF10">
    <property type="entry name" value="CYTOCHROME C OXIDASE SUBUNIT 4"/>
    <property type="match status" value="1"/>
</dbReference>
<accession>A0A7M7JQV2</accession>
<keyword evidence="4 10" id="KW-0999">Mitochondrion inner membrane</keyword>
<evidence type="ECO:0000256" key="4">
    <source>
        <dbReference type="ARBA" id="ARBA00022792"/>
    </source>
</evidence>
<dbReference type="GO" id="GO:0006123">
    <property type="term" value="P:mitochondrial electron transport, cytochrome c to oxygen"/>
    <property type="evidence" value="ECO:0007669"/>
    <property type="project" value="InterPro"/>
</dbReference>
<dbReference type="GO" id="GO:0005743">
    <property type="term" value="C:mitochondrial inner membrane"/>
    <property type="evidence" value="ECO:0007669"/>
    <property type="project" value="UniProtKB-SubCell"/>
</dbReference>
<evidence type="ECO:0000256" key="10">
    <source>
        <dbReference type="RuleBase" id="RU367145"/>
    </source>
</evidence>
<name>A0A7M7JQV2_VARDE</name>
<comment type="pathway">
    <text evidence="10">Energy metabolism; oxidative phosphorylation.</text>
</comment>
<evidence type="ECO:0000256" key="7">
    <source>
        <dbReference type="ARBA" id="ARBA00023002"/>
    </source>
</evidence>
<evidence type="ECO:0000256" key="5">
    <source>
        <dbReference type="ARBA" id="ARBA00022946"/>
    </source>
</evidence>
<dbReference type="InterPro" id="IPR036639">
    <property type="entry name" value="Cyt_c_oxidase_su4_sf"/>
</dbReference>
<keyword evidence="5" id="KW-0809">Transit peptide</keyword>
<dbReference type="EnsemblMetazoa" id="XM_022799759">
    <property type="protein sequence ID" value="XP_022655494"/>
    <property type="gene ID" value="LOC111248048"/>
</dbReference>
<keyword evidence="8 10" id="KW-0496">Mitochondrion</keyword>